<name>A0A1F6G629_9PROT</name>
<gene>
    <name evidence="4" type="ORF">A2527_11735</name>
</gene>
<organism evidence="4 5">
    <name type="scientific">Candidatus Lambdaproteobacteria bacterium RIFOXYD2_FULL_50_16</name>
    <dbReference type="NCBI Taxonomy" id="1817772"/>
    <lineage>
        <taxon>Bacteria</taxon>
        <taxon>Pseudomonadati</taxon>
        <taxon>Pseudomonadota</taxon>
        <taxon>Candidatus Lambdaproteobacteria</taxon>
    </lineage>
</organism>
<keyword evidence="2" id="KW-0732">Signal</keyword>
<evidence type="ECO:0000256" key="2">
    <source>
        <dbReference type="SAM" id="SignalP"/>
    </source>
</evidence>
<dbReference type="EMBL" id="MFNE01000047">
    <property type="protein sequence ID" value="OGG93571.1"/>
    <property type="molecule type" value="Genomic_DNA"/>
</dbReference>
<feature type="chain" id="PRO_5009524538" description="CARDB domain-containing protein" evidence="2">
    <location>
        <begin position="22"/>
        <end position="413"/>
    </location>
</feature>
<keyword evidence="1" id="KW-0175">Coiled coil</keyword>
<dbReference type="Gene3D" id="2.60.40.10">
    <property type="entry name" value="Immunoglobulins"/>
    <property type="match status" value="1"/>
</dbReference>
<reference evidence="4 5" key="1">
    <citation type="journal article" date="2016" name="Nat. Commun.">
        <title>Thousands of microbial genomes shed light on interconnected biogeochemical processes in an aquifer system.</title>
        <authorList>
            <person name="Anantharaman K."/>
            <person name="Brown C.T."/>
            <person name="Hug L.A."/>
            <person name="Sharon I."/>
            <person name="Castelle C.J."/>
            <person name="Probst A.J."/>
            <person name="Thomas B.C."/>
            <person name="Singh A."/>
            <person name="Wilkins M.J."/>
            <person name="Karaoz U."/>
            <person name="Brodie E.L."/>
            <person name="Williams K.H."/>
            <person name="Hubbard S.S."/>
            <person name="Banfield J.F."/>
        </authorList>
    </citation>
    <scope>NUCLEOTIDE SEQUENCE [LARGE SCALE GENOMIC DNA]</scope>
</reference>
<evidence type="ECO:0000313" key="5">
    <source>
        <dbReference type="Proteomes" id="UP000178449"/>
    </source>
</evidence>
<dbReference type="Pfam" id="PF07705">
    <property type="entry name" value="CARDB"/>
    <property type="match status" value="1"/>
</dbReference>
<sequence>MRPIHLILFALGFALPLSLKAQDEIHEIPGITIEKVLIAEEIIDTGHEQLVEVTIRNATPNAHHLQVRLVITLPNRNIITFGNKEIVAGVNSDTTALIPYPIGKHDGGDFTVAVRVFDKKEVQILQTSKLQELIFYGLDRSIRNAPPAKRRVKKLSEEEEAQVAEKKKEEEKLATKVNFDPPDLKYERVTLLASSVLRGESTHVRLYIYNDGGNTANNVEYTLYWYFAQRPNRKVLFFRDRLGMIAPGEHKVLEVPLTIPGVEQKGKYQVLAKLDEDKTVAEINENNNEETTDQPLIFGDVALVFPADSYSFAEDGLFQFEWRSQKYNQFKLQISADSEFANEADSFYLPMGDHWTPSLKINPMKGEMPTMATALMESAETDHLYWRVVAKNSAGEITESQARKFLINLKPKE</sequence>
<feature type="domain" description="CARDB" evidence="3">
    <location>
        <begin position="182"/>
        <end position="291"/>
    </location>
</feature>
<protein>
    <recommendedName>
        <fullName evidence="3">CARDB domain-containing protein</fullName>
    </recommendedName>
</protein>
<comment type="caution">
    <text evidence="4">The sequence shown here is derived from an EMBL/GenBank/DDBJ whole genome shotgun (WGS) entry which is preliminary data.</text>
</comment>
<dbReference type="InterPro" id="IPR013783">
    <property type="entry name" value="Ig-like_fold"/>
</dbReference>
<dbReference type="Proteomes" id="UP000178449">
    <property type="component" value="Unassembled WGS sequence"/>
</dbReference>
<accession>A0A1F6G629</accession>
<proteinExistence type="predicted"/>
<dbReference type="InterPro" id="IPR011635">
    <property type="entry name" value="CARDB"/>
</dbReference>
<evidence type="ECO:0000313" key="4">
    <source>
        <dbReference type="EMBL" id="OGG93571.1"/>
    </source>
</evidence>
<feature type="signal peptide" evidence="2">
    <location>
        <begin position="1"/>
        <end position="21"/>
    </location>
</feature>
<evidence type="ECO:0000256" key="1">
    <source>
        <dbReference type="SAM" id="Coils"/>
    </source>
</evidence>
<dbReference type="STRING" id="1817772.A2527_11735"/>
<evidence type="ECO:0000259" key="3">
    <source>
        <dbReference type="Pfam" id="PF07705"/>
    </source>
</evidence>
<dbReference type="AlphaFoldDB" id="A0A1F6G629"/>
<feature type="coiled-coil region" evidence="1">
    <location>
        <begin position="149"/>
        <end position="176"/>
    </location>
</feature>